<dbReference type="GO" id="GO:0004523">
    <property type="term" value="F:RNA-DNA hybrid ribonuclease activity"/>
    <property type="evidence" value="ECO:0007669"/>
    <property type="project" value="InterPro"/>
</dbReference>
<dbReference type="InterPro" id="IPR002156">
    <property type="entry name" value="RNaseH_domain"/>
</dbReference>
<dbReference type="EMBL" id="PGCJ01000979">
    <property type="protein sequence ID" value="PLW12534.1"/>
    <property type="molecule type" value="Genomic_DNA"/>
</dbReference>
<dbReference type="Gene3D" id="3.30.420.10">
    <property type="entry name" value="Ribonuclease H-like superfamily/Ribonuclease H"/>
    <property type="match status" value="1"/>
</dbReference>
<dbReference type="InterPro" id="IPR012337">
    <property type="entry name" value="RNaseH-like_sf"/>
</dbReference>
<organism evidence="2 3">
    <name type="scientific">Puccinia coronata f. sp. avenae</name>
    <dbReference type="NCBI Taxonomy" id="200324"/>
    <lineage>
        <taxon>Eukaryota</taxon>
        <taxon>Fungi</taxon>
        <taxon>Dikarya</taxon>
        <taxon>Basidiomycota</taxon>
        <taxon>Pucciniomycotina</taxon>
        <taxon>Pucciniomycetes</taxon>
        <taxon>Pucciniales</taxon>
        <taxon>Pucciniaceae</taxon>
        <taxon>Puccinia</taxon>
    </lineage>
</organism>
<dbReference type="OrthoDB" id="2507389at2759"/>
<evidence type="ECO:0000259" key="1">
    <source>
        <dbReference type="PROSITE" id="PS50879"/>
    </source>
</evidence>
<sequence length="309" mass="33781">MVFTHSKSAKLSFSFDGQVLKPLKDIKWLVIWFDDKLAFGKQHTQVWFTAANKKKVTQNLDVIKHLAAWFALGVLKSTPVKANSLSQAFPQPGTRNLNAKNLATAASKCLEEINSIPADHPPWRPSRPIKLVINRVAKPEAKGAVIDFISSINLAEELLIYTELLAHPEEGLGAAAVTADGKSSNLCFLGPPRLTSNFECELVGIRLGLEIGLATLRTRSLSRIILMMESQATIERLRNPDAPKPGQYLLSQIRSLAETIDLATVIMISWCPGHSGIQGNKLAKAKAAEVRDSTLLDPTICVSLTAEKN</sequence>
<dbReference type="SUPFAM" id="SSF53098">
    <property type="entry name" value="Ribonuclease H-like"/>
    <property type="match status" value="1"/>
</dbReference>
<dbReference type="PROSITE" id="PS50879">
    <property type="entry name" value="RNASE_H_1"/>
    <property type="match status" value="1"/>
</dbReference>
<evidence type="ECO:0000313" key="2">
    <source>
        <dbReference type="EMBL" id="PLW12534.1"/>
    </source>
</evidence>
<reference evidence="2 3" key="1">
    <citation type="submission" date="2017-11" db="EMBL/GenBank/DDBJ databases">
        <title>De novo assembly and phasing of dikaryotic genomes from two isolates of Puccinia coronata f. sp. avenae, the causal agent of oat crown rust.</title>
        <authorList>
            <person name="Miller M.E."/>
            <person name="Zhang Y."/>
            <person name="Omidvar V."/>
            <person name="Sperschneider J."/>
            <person name="Schwessinger B."/>
            <person name="Raley C."/>
            <person name="Palmer J.M."/>
            <person name="Garnica D."/>
            <person name="Upadhyaya N."/>
            <person name="Rathjen J."/>
            <person name="Taylor J.M."/>
            <person name="Park R.F."/>
            <person name="Dodds P.N."/>
            <person name="Hirsch C.D."/>
            <person name="Kianian S.F."/>
            <person name="Figueroa M."/>
        </authorList>
    </citation>
    <scope>NUCLEOTIDE SEQUENCE [LARGE SCALE GENOMIC DNA]</scope>
    <source>
        <strain evidence="2">12NC29</strain>
    </source>
</reference>
<accession>A0A2N5SH41</accession>
<dbReference type="Proteomes" id="UP000235388">
    <property type="component" value="Unassembled WGS sequence"/>
</dbReference>
<name>A0A2N5SH41_9BASI</name>
<keyword evidence="3" id="KW-1185">Reference proteome</keyword>
<evidence type="ECO:0000313" key="3">
    <source>
        <dbReference type="Proteomes" id="UP000235388"/>
    </source>
</evidence>
<comment type="caution">
    <text evidence="2">The sequence shown here is derived from an EMBL/GenBank/DDBJ whole genome shotgun (WGS) entry which is preliminary data.</text>
</comment>
<feature type="domain" description="RNase H type-1" evidence="1">
    <location>
        <begin position="154"/>
        <end position="292"/>
    </location>
</feature>
<dbReference type="CDD" id="cd09276">
    <property type="entry name" value="Rnase_HI_RT_non_LTR"/>
    <property type="match status" value="1"/>
</dbReference>
<dbReference type="AlphaFoldDB" id="A0A2N5SH41"/>
<protein>
    <recommendedName>
        <fullName evidence="1">RNase H type-1 domain-containing protein</fullName>
    </recommendedName>
</protein>
<dbReference type="InterPro" id="IPR036397">
    <property type="entry name" value="RNaseH_sf"/>
</dbReference>
<gene>
    <name evidence="2" type="ORF">PCANC_23008</name>
</gene>
<dbReference type="GO" id="GO:0003676">
    <property type="term" value="F:nucleic acid binding"/>
    <property type="evidence" value="ECO:0007669"/>
    <property type="project" value="InterPro"/>
</dbReference>
<proteinExistence type="predicted"/>